<evidence type="ECO:0000256" key="7">
    <source>
        <dbReference type="SAM" id="MobiDB-lite"/>
    </source>
</evidence>
<comment type="caution">
    <text evidence="9">The sequence shown here is derived from an EMBL/GenBank/DDBJ whole genome shotgun (WGS) entry which is preliminary data.</text>
</comment>
<feature type="modified residue" description="N6-(pyridoxal phosphate)lysine" evidence="6">
    <location>
        <position position="268"/>
    </location>
</feature>
<keyword evidence="10" id="KW-1185">Reference proteome</keyword>
<organism evidence="9 10">
    <name type="scientific">Pseudokineococcus basanitobsidens</name>
    <dbReference type="NCBI Taxonomy" id="1926649"/>
    <lineage>
        <taxon>Bacteria</taxon>
        <taxon>Bacillati</taxon>
        <taxon>Actinomycetota</taxon>
        <taxon>Actinomycetes</taxon>
        <taxon>Kineosporiales</taxon>
        <taxon>Kineosporiaceae</taxon>
        <taxon>Pseudokineococcus</taxon>
    </lineage>
</organism>
<comment type="catalytic activity">
    <reaction evidence="6">
        <text>(6R)-5,10-methylene-5,6,7,8-tetrahydrofolate + glycine + H2O = (6S)-5,6,7,8-tetrahydrofolate + L-serine</text>
        <dbReference type="Rhea" id="RHEA:15481"/>
        <dbReference type="ChEBI" id="CHEBI:15377"/>
        <dbReference type="ChEBI" id="CHEBI:15636"/>
        <dbReference type="ChEBI" id="CHEBI:33384"/>
        <dbReference type="ChEBI" id="CHEBI:57305"/>
        <dbReference type="ChEBI" id="CHEBI:57453"/>
        <dbReference type="EC" id="2.1.2.1"/>
    </reaction>
</comment>
<dbReference type="PIRSF" id="PIRSF000412">
    <property type="entry name" value="SHMT"/>
    <property type="match status" value="1"/>
</dbReference>
<comment type="pathway">
    <text evidence="6">Amino-acid biosynthesis; glycine biosynthesis; glycine from L-serine: step 1/1.</text>
</comment>
<evidence type="ECO:0000256" key="3">
    <source>
        <dbReference type="ARBA" id="ARBA00022563"/>
    </source>
</evidence>
<dbReference type="InterPro" id="IPR015421">
    <property type="entry name" value="PyrdxlP-dep_Trfase_major"/>
</dbReference>
<dbReference type="InterPro" id="IPR019798">
    <property type="entry name" value="Ser_HO-MeTrfase_PLP_BS"/>
</dbReference>
<comment type="caution">
    <text evidence="6">Lacks conserved residue(s) required for the propagation of feature annotation.</text>
</comment>
<dbReference type="RefSeq" id="WP_339573823.1">
    <property type="nucleotide sequence ID" value="NZ_JBBIAA010000002.1"/>
</dbReference>
<evidence type="ECO:0000256" key="6">
    <source>
        <dbReference type="HAMAP-Rule" id="MF_00051"/>
    </source>
</evidence>
<comment type="cofactor">
    <cofactor evidence="1 6">
        <name>pyridoxal 5'-phosphate</name>
        <dbReference type="ChEBI" id="CHEBI:597326"/>
    </cofactor>
</comment>
<keyword evidence="3 6" id="KW-0554">One-carbon metabolism</keyword>
<feature type="region of interest" description="Disordered" evidence="7">
    <location>
        <begin position="1"/>
        <end position="49"/>
    </location>
</feature>
<dbReference type="InterPro" id="IPR015422">
    <property type="entry name" value="PyrdxlP-dep_Trfase_small"/>
</dbReference>
<feature type="domain" description="Serine hydroxymethyltransferase-like" evidence="8">
    <location>
        <begin position="46"/>
        <end position="427"/>
    </location>
</feature>
<evidence type="ECO:0000256" key="4">
    <source>
        <dbReference type="ARBA" id="ARBA00022679"/>
    </source>
</evidence>
<dbReference type="PROSITE" id="PS00096">
    <property type="entry name" value="SHMT"/>
    <property type="match status" value="1"/>
</dbReference>
<dbReference type="Proteomes" id="UP001387100">
    <property type="component" value="Unassembled WGS sequence"/>
</dbReference>
<gene>
    <name evidence="6 9" type="primary">glyA</name>
    <name evidence="9" type="ORF">WDZ17_03950</name>
</gene>
<evidence type="ECO:0000313" key="9">
    <source>
        <dbReference type="EMBL" id="MEJ5944444.1"/>
    </source>
</evidence>
<dbReference type="CDD" id="cd00378">
    <property type="entry name" value="SHMT"/>
    <property type="match status" value="1"/>
</dbReference>
<name>A0ABU8RHD7_9ACTN</name>
<keyword evidence="5 6" id="KW-0663">Pyridoxal phosphate</keyword>
<dbReference type="InterPro" id="IPR049943">
    <property type="entry name" value="Ser_HO-MeTrfase-like"/>
</dbReference>
<dbReference type="HAMAP" id="MF_00051">
    <property type="entry name" value="SHMT"/>
    <property type="match status" value="1"/>
</dbReference>
<evidence type="ECO:0000256" key="5">
    <source>
        <dbReference type="ARBA" id="ARBA00022898"/>
    </source>
</evidence>
<protein>
    <recommendedName>
        <fullName evidence="6">Serine hydroxymethyltransferase</fullName>
        <shortName evidence="6">SHMT</shortName>
        <shortName evidence="6">Serine methylase</shortName>
        <ecNumber evidence="6">2.1.2.1</ecNumber>
    </recommendedName>
</protein>
<feature type="binding site" evidence="6">
    <location>
        <position position="159"/>
    </location>
    <ligand>
        <name>(6S)-5,6,7,8-tetrahydrofolate</name>
        <dbReference type="ChEBI" id="CHEBI:57453"/>
    </ligand>
</feature>
<dbReference type="EC" id="2.1.2.1" evidence="6"/>
<proteinExistence type="inferred from homology"/>
<evidence type="ECO:0000256" key="1">
    <source>
        <dbReference type="ARBA" id="ARBA00001933"/>
    </source>
</evidence>
<keyword evidence="4 6" id="KW-0808">Transferase</keyword>
<dbReference type="Gene3D" id="3.90.1150.10">
    <property type="entry name" value="Aspartate Aminotransferase, domain 1"/>
    <property type="match status" value="1"/>
</dbReference>
<dbReference type="InterPro" id="IPR015424">
    <property type="entry name" value="PyrdxlP-dep_Trfase"/>
</dbReference>
<evidence type="ECO:0000256" key="2">
    <source>
        <dbReference type="ARBA" id="ARBA00006376"/>
    </source>
</evidence>
<sequence>MTTVEPVQPHSPDEVHEDPPPPSSPGGGAGTPARTPVDGGVTDRPLSEVDPEIAEVLERELGRQRGTLEMIASENFAPRAVLEAQGSVLTNKYAEGYPGRRYYGGCEFVDVAEELARERAKALFGAEHANVQPHAGAQANAAVMHALIRPGDTIMGLELAHGGHLTHGMKINFSGRLYDVATYGVDERTHLVDMDRVRETALERRPRLIIAGWSAYARHLDFAAFRAVADEVGALLMVDMAHFAGLVAAGLHPSPVPHADVVTSTVHKTLAGPRSGVILCRAEHAKKVDSAVFPGQQGGPLMHAVAAKAVAFKIAATPEFRERQERTLRGAKAVAAALTTDAARSAGVDVLTGGTDVHLVLADLRESELDGKQAEDRLHEAGITVNRNAVPFDPRPPMVTSGLRIGTPALATRGFDDAEFAEVGDVIAAALQPECDLPGLRARVADLAERFPLYPGLEEW</sequence>
<evidence type="ECO:0000259" key="8">
    <source>
        <dbReference type="Pfam" id="PF00464"/>
    </source>
</evidence>
<dbReference type="NCBIfam" id="NF000586">
    <property type="entry name" value="PRK00011.1"/>
    <property type="match status" value="1"/>
</dbReference>
<dbReference type="InterPro" id="IPR001085">
    <property type="entry name" value="Ser_HO-MeTrfase"/>
</dbReference>
<keyword evidence="6" id="KW-0028">Amino-acid biosynthesis</keyword>
<feature type="binding site" evidence="6">
    <location>
        <begin position="163"/>
        <end position="165"/>
    </location>
    <ligand>
        <name>(6S)-5,6,7,8-tetrahydrofolate</name>
        <dbReference type="ChEBI" id="CHEBI:57453"/>
    </ligand>
</feature>
<dbReference type="GO" id="GO:0004372">
    <property type="term" value="F:glycine hydroxymethyltransferase activity"/>
    <property type="evidence" value="ECO:0007669"/>
    <property type="project" value="UniProtKB-EC"/>
</dbReference>
<dbReference type="EMBL" id="JBBIAA010000002">
    <property type="protein sequence ID" value="MEJ5944444.1"/>
    <property type="molecule type" value="Genomic_DNA"/>
</dbReference>
<feature type="site" description="Plays an important role in substrate specificity" evidence="6">
    <location>
        <position position="267"/>
    </location>
</feature>
<dbReference type="InterPro" id="IPR039429">
    <property type="entry name" value="SHMT-like_dom"/>
</dbReference>
<dbReference type="SUPFAM" id="SSF53383">
    <property type="entry name" value="PLP-dependent transferases"/>
    <property type="match status" value="1"/>
</dbReference>
<reference evidence="9 10" key="1">
    <citation type="journal article" date="2017" name="Int. J. Syst. Evol. Microbiol.">
        <title>Pseudokineococcus basanitobsidens sp. nov., isolated from volcanic rock.</title>
        <authorList>
            <person name="Lee D.W."/>
            <person name="Park M.Y."/>
            <person name="Kim J.J."/>
            <person name="Kim B.S."/>
        </authorList>
    </citation>
    <scope>NUCLEOTIDE SEQUENCE [LARGE SCALE GENOMIC DNA]</scope>
    <source>
        <strain evidence="9 10">DSM 103726</strain>
    </source>
</reference>
<comment type="similarity">
    <text evidence="2 6">Belongs to the SHMT family.</text>
</comment>
<dbReference type="PANTHER" id="PTHR11680">
    <property type="entry name" value="SERINE HYDROXYMETHYLTRANSFERASE"/>
    <property type="match status" value="1"/>
</dbReference>
<comment type="subunit">
    <text evidence="6">Homodimer.</text>
</comment>
<feature type="binding site" evidence="6">
    <location>
        <position position="283"/>
    </location>
    <ligand>
        <name>(6S)-5,6,7,8-tetrahydrofolate</name>
        <dbReference type="ChEBI" id="CHEBI:57453"/>
    </ligand>
</feature>
<accession>A0ABU8RHD7</accession>
<dbReference type="PANTHER" id="PTHR11680:SF35">
    <property type="entry name" value="SERINE HYDROXYMETHYLTRANSFERASE 1"/>
    <property type="match status" value="1"/>
</dbReference>
<evidence type="ECO:0000313" key="10">
    <source>
        <dbReference type="Proteomes" id="UP001387100"/>
    </source>
</evidence>
<dbReference type="Pfam" id="PF00464">
    <property type="entry name" value="SHMT"/>
    <property type="match status" value="1"/>
</dbReference>
<comment type="subcellular location">
    <subcellularLocation>
        <location evidence="6">Cytoplasm</location>
    </subcellularLocation>
</comment>
<comment type="function">
    <text evidence="6">Catalyzes the reversible interconversion of serine and glycine with tetrahydrofolate (THF) serving as the one-carbon carrier. This reaction serves as the major source of one-carbon groups required for the biosynthesis of purines, thymidylate, methionine, and other important biomolecules. Also exhibits THF-independent aldolase activity toward beta-hydroxyamino acids, producing glycine and aldehydes, via a retro-aldol mechanism.</text>
</comment>
<comment type="pathway">
    <text evidence="6">One-carbon metabolism; tetrahydrofolate interconversion.</text>
</comment>
<keyword evidence="6" id="KW-0963">Cytoplasm</keyword>
<dbReference type="Gene3D" id="3.40.640.10">
    <property type="entry name" value="Type I PLP-dependent aspartate aminotransferase-like (Major domain)"/>
    <property type="match status" value="1"/>
</dbReference>